<dbReference type="AlphaFoldDB" id="A0A212KJV7"/>
<dbReference type="RefSeq" id="WP_192111950.1">
    <property type="nucleotide sequence ID" value="NZ_CABUEN010000002.1"/>
</dbReference>
<dbReference type="EMBL" id="FLUP01000002">
    <property type="protein sequence ID" value="SBW11960.1"/>
    <property type="molecule type" value="Genomic_DNA"/>
</dbReference>
<sequence>MSIFDIDNRQDVEAEAPSAVSWPQWAEDARLDDDLAAEAYEATPAPLRAAVKTGLALAHMHFGESTTSQRNEVRNAHLGFWRRSIAHPAPWAVIAFTPAYAAAARLAAACMPALLGGVPLVGAVCVGGAPSRNALVTLELAGVEDIFVMDSASLCTLLEETQPGPGRLVLLHRGELDGVAGAARALELPCYEERRSPILCLPKPEAFDLEALAFAQAEALETALDTSLRLTPDATYLAPVAALGHCRERRTGPFPYSGAPAFTPGCEGFWLHPGLTPDFFRVQRQAFGLL</sequence>
<proteinExistence type="predicted"/>
<evidence type="ECO:0000313" key="1">
    <source>
        <dbReference type="EMBL" id="SBW11960.1"/>
    </source>
</evidence>
<protein>
    <submittedName>
        <fullName evidence="1">Uncharacterized protein</fullName>
    </submittedName>
</protein>
<accession>A0A212KJV7</accession>
<reference evidence="1" key="1">
    <citation type="submission" date="2016-04" db="EMBL/GenBank/DDBJ databases">
        <authorList>
            <person name="Evans L.H."/>
            <person name="Alamgir A."/>
            <person name="Owens N."/>
            <person name="Weber N.D."/>
            <person name="Virtaneva K."/>
            <person name="Barbian K."/>
            <person name="Babar A."/>
            <person name="Rosenke K."/>
        </authorList>
    </citation>
    <scope>NUCLEOTIDE SEQUENCE</scope>
    <source>
        <strain evidence="1">92-2</strain>
    </source>
</reference>
<name>A0A212KJV7_9BACT</name>
<organism evidence="1">
    <name type="scientific">uncultured Desulfovibrio sp</name>
    <dbReference type="NCBI Taxonomy" id="167968"/>
    <lineage>
        <taxon>Bacteria</taxon>
        <taxon>Pseudomonadati</taxon>
        <taxon>Thermodesulfobacteriota</taxon>
        <taxon>Desulfovibrionia</taxon>
        <taxon>Desulfovibrionales</taxon>
        <taxon>Desulfovibrionaceae</taxon>
        <taxon>Desulfovibrio</taxon>
        <taxon>environmental samples</taxon>
    </lineage>
</organism>
<gene>
    <name evidence="1" type="ORF">KM92DES2_20257</name>
</gene>